<dbReference type="AlphaFoldDB" id="A0AB39BX85"/>
<gene>
    <name evidence="1" type="ORF">AB3N04_06860</name>
</gene>
<dbReference type="Gene3D" id="1.25.10.10">
    <property type="entry name" value="Leucine-rich Repeat Variant"/>
    <property type="match status" value="1"/>
</dbReference>
<dbReference type="SUPFAM" id="SSF48371">
    <property type="entry name" value="ARM repeat"/>
    <property type="match status" value="1"/>
</dbReference>
<organism evidence="1">
    <name type="scientific">Alkalihalophilus sp. As8PL</name>
    <dbReference type="NCBI Taxonomy" id="3237103"/>
    <lineage>
        <taxon>Bacteria</taxon>
        <taxon>Bacillati</taxon>
        <taxon>Bacillota</taxon>
        <taxon>Bacilli</taxon>
        <taxon>Bacillales</taxon>
        <taxon>Bacillaceae</taxon>
        <taxon>Alkalihalophilus</taxon>
    </lineage>
</organism>
<dbReference type="RefSeq" id="WP_368505360.1">
    <property type="nucleotide sequence ID" value="NZ_CP162551.1"/>
</dbReference>
<dbReference type="EMBL" id="CP162551">
    <property type="protein sequence ID" value="XDI38034.1"/>
    <property type="molecule type" value="Genomic_DNA"/>
</dbReference>
<evidence type="ECO:0000313" key="1">
    <source>
        <dbReference type="EMBL" id="XDI38034.1"/>
    </source>
</evidence>
<name>A0AB39BX85_9BACI</name>
<reference evidence="1" key="1">
    <citation type="submission" date="2024-07" db="EMBL/GenBank/DDBJ databases">
        <title>Identification and characteristics of an arsenic-resistant bacterial isolate, which belongs to a novel species.</title>
        <authorList>
            <person name="Juszczyk A."/>
            <person name="Kowalczyk A."/>
            <person name="Was K."/>
            <person name="Kosowicz W."/>
            <person name="Budzyn A."/>
            <person name="Latowski D."/>
        </authorList>
    </citation>
    <scope>NUCLEOTIDE SEQUENCE</scope>
    <source>
        <strain evidence="1">As8PL</strain>
    </source>
</reference>
<sequence>MNPTIQRYFTDLESPDKQAQYEAYQHLIEATRHEVDWAYEVWDQLKEDLTNKDAHKRSRAAQFLSHLAISDPETRIIDDFPKVWAVTKDPKFVTARHSLQSIWRIALAGPEQKQLVMTHLVDRFKNCLDEKNYTLIRFDIQQNFRHLYDQMRDEELKQIALELIEIEEEAKYQKKYKSVWR</sequence>
<dbReference type="InterPro" id="IPR011989">
    <property type="entry name" value="ARM-like"/>
</dbReference>
<protein>
    <recommendedName>
        <fullName evidence="2">HEAT repeat domain-containing protein</fullName>
    </recommendedName>
</protein>
<proteinExistence type="predicted"/>
<dbReference type="InterPro" id="IPR016024">
    <property type="entry name" value="ARM-type_fold"/>
</dbReference>
<evidence type="ECO:0008006" key="2">
    <source>
        <dbReference type="Google" id="ProtNLM"/>
    </source>
</evidence>
<accession>A0AB39BX85</accession>